<reference evidence="2 3" key="1">
    <citation type="submission" date="2020-06" db="EMBL/GenBank/DDBJ databases">
        <authorList>
            <person name="Kim S.-J."/>
            <person name="Park S.-J."/>
        </authorList>
    </citation>
    <scope>NUCLEOTIDE SEQUENCE [LARGE SCALE GENOMIC DNA]</scope>
    <source>
        <strain evidence="2 3">SW-151</strain>
    </source>
</reference>
<dbReference type="Proteomes" id="UP000652427">
    <property type="component" value="Unassembled WGS sequence"/>
</dbReference>
<feature type="transmembrane region" description="Helical" evidence="1">
    <location>
        <begin position="45"/>
        <end position="65"/>
    </location>
</feature>
<feature type="transmembrane region" description="Helical" evidence="1">
    <location>
        <begin position="117"/>
        <end position="136"/>
    </location>
</feature>
<keyword evidence="1" id="KW-1133">Transmembrane helix</keyword>
<proteinExistence type="predicted"/>
<feature type="transmembrane region" description="Helical" evidence="1">
    <location>
        <begin position="148"/>
        <end position="168"/>
    </location>
</feature>
<accession>A0ABX2N0T3</accession>
<evidence type="ECO:0000313" key="2">
    <source>
        <dbReference type="EMBL" id="NVD27322.1"/>
    </source>
</evidence>
<protein>
    <recommendedName>
        <fullName evidence="4">Thiamine biosynthesis protein ThiC</fullName>
    </recommendedName>
</protein>
<feature type="transmembrane region" description="Helical" evidence="1">
    <location>
        <begin position="72"/>
        <end position="97"/>
    </location>
</feature>
<sequence>MPQTTRTIAASLAIMLILTVATQILYVATLSGVGVIEGWPLRSTIWTAELLLFTGIAMVSLVGLVRSPNLQLGWAALVVAGLINMIQSGIGLSMFVPATKAGADFAPLMGTVLAGSFLFYNLAKAIIGLAALIFGLSLFREGQSVARVVGLASVVAGAVAIALNLTAVNLGLGSVPFSGASGAIATFLAGWAIWLSSRQPE</sequence>
<feature type="transmembrane region" description="Helical" evidence="1">
    <location>
        <begin position="174"/>
        <end position="195"/>
    </location>
</feature>
<name>A0ABX2N0T3_9SPHN</name>
<keyword evidence="1" id="KW-0472">Membrane</keyword>
<feature type="transmembrane region" description="Helical" evidence="1">
    <location>
        <begin position="12"/>
        <end position="33"/>
    </location>
</feature>
<evidence type="ECO:0000256" key="1">
    <source>
        <dbReference type="SAM" id="Phobius"/>
    </source>
</evidence>
<keyword evidence="1" id="KW-0812">Transmembrane</keyword>
<evidence type="ECO:0008006" key="4">
    <source>
        <dbReference type="Google" id="ProtNLM"/>
    </source>
</evidence>
<evidence type="ECO:0000313" key="3">
    <source>
        <dbReference type="Proteomes" id="UP000652427"/>
    </source>
</evidence>
<gene>
    <name evidence="2" type="ORF">HUO14_05330</name>
</gene>
<dbReference type="EMBL" id="JABWMH010000002">
    <property type="protein sequence ID" value="NVD27322.1"/>
    <property type="molecule type" value="Genomic_DNA"/>
</dbReference>
<keyword evidence="3" id="KW-1185">Reference proteome</keyword>
<organism evidence="2 3">
    <name type="scientific">Parasphingorhabdus flavimaris</name>
    <dbReference type="NCBI Taxonomy" id="266812"/>
    <lineage>
        <taxon>Bacteria</taxon>
        <taxon>Pseudomonadati</taxon>
        <taxon>Pseudomonadota</taxon>
        <taxon>Alphaproteobacteria</taxon>
        <taxon>Sphingomonadales</taxon>
        <taxon>Sphingomonadaceae</taxon>
        <taxon>Parasphingorhabdus</taxon>
    </lineage>
</organism>
<comment type="caution">
    <text evidence="2">The sequence shown here is derived from an EMBL/GenBank/DDBJ whole genome shotgun (WGS) entry which is preliminary data.</text>
</comment>
<dbReference type="RefSeq" id="WP_176278863.1">
    <property type="nucleotide sequence ID" value="NZ_JABWMH010000002.1"/>
</dbReference>